<dbReference type="GO" id="GO:0006310">
    <property type="term" value="P:DNA recombination"/>
    <property type="evidence" value="ECO:0007669"/>
    <property type="project" value="UniProtKB-KW"/>
</dbReference>
<dbReference type="Gene3D" id="1.10.443.10">
    <property type="entry name" value="Intergrase catalytic core"/>
    <property type="match status" value="1"/>
</dbReference>
<comment type="caution">
    <text evidence="2">The sequence shown here is derived from an EMBL/GenBank/DDBJ whole genome shotgun (WGS) entry which is preliminary data.</text>
</comment>
<keyword evidence="1" id="KW-0233">DNA recombination</keyword>
<name>A0A917AA83_9STRE</name>
<dbReference type="InterPro" id="IPR011010">
    <property type="entry name" value="DNA_brk_join_enz"/>
</dbReference>
<evidence type="ECO:0000313" key="3">
    <source>
        <dbReference type="Proteomes" id="UP000660801"/>
    </source>
</evidence>
<dbReference type="InterPro" id="IPR013762">
    <property type="entry name" value="Integrase-like_cat_sf"/>
</dbReference>
<dbReference type="GO" id="GO:0015074">
    <property type="term" value="P:DNA integration"/>
    <property type="evidence" value="ECO:0007669"/>
    <property type="project" value="InterPro"/>
</dbReference>
<reference evidence="2" key="2">
    <citation type="submission" date="2020-09" db="EMBL/GenBank/DDBJ databases">
        <authorList>
            <person name="Sun Q."/>
            <person name="Zhou Y."/>
        </authorList>
    </citation>
    <scope>NUCLEOTIDE SEQUENCE</scope>
    <source>
        <strain evidence="2">CGMCC 1.15533</strain>
    </source>
</reference>
<gene>
    <name evidence="2" type="ORF">GCM10011510_19020</name>
</gene>
<reference evidence="2" key="1">
    <citation type="journal article" date="2014" name="Int. J. Syst. Evol. Microbiol.">
        <title>Complete genome sequence of Corynebacterium casei LMG S-19264T (=DSM 44701T), isolated from a smear-ripened cheese.</title>
        <authorList>
            <consortium name="US DOE Joint Genome Institute (JGI-PGF)"/>
            <person name="Walter F."/>
            <person name="Albersmeier A."/>
            <person name="Kalinowski J."/>
            <person name="Ruckert C."/>
        </authorList>
    </citation>
    <scope>NUCLEOTIDE SEQUENCE</scope>
    <source>
        <strain evidence="2">CGMCC 1.15533</strain>
    </source>
</reference>
<sequence length="349" mass="40703">MGKKRRSRSDRNQHRKQAIAKQIEALNTPEGRFEFVNAKGLSNLKARYKKGKGIKRNEAKKTGKDIELIHSFCTLQKYAGSWKCFATWFSTHISSKRLIQLDSFEKDIEGWTEIVNQYLQFCIENELAPNTQASYKSAIAKVLGISSTSFIPTQPRTRASRTNNRLFDRDERLSDKNNEYWHKVVSATGLRKKELMNITGDAMQRGRNGRWYLNINGHKHQTKGRRDRWAPIMPTSKEEEDWLVEIFRRAGKRKVFQVPKDLILDDFDGKKVPTALKPHKYRAEYAERVYLNVVRDISKIKNRKEIIYLRKELAGIALDRVACKIVTKALGHNRPDEFPKSYAYKLLKR</sequence>
<evidence type="ECO:0000313" key="2">
    <source>
        <dbReference type="EMBL" id="GGE37838.1"/>
    </source>
</evidence>
<protein>
    <recommendedName>
        <fullName evidence="4">Integrase</fullName>
    </recommendedName>
</protein>
<proteinExistence type="predicted"/>
<dbReference type="Proteomes" id="UP000660801">
    <property type="component" value="Unassembled WGS sequence"/>
</dbReference>
<evidence type="ECO:0008006" key="4">
    <source>
        <dbReference type="Google" id="ProtNLM"/>
    </source>
</evidence>
<dbReference type="SUPFAM" id="SSF56349">
    <property type="entry name" value="DNA breaking-rejoining enzymes"/>
    <property type="match status" value="1"/>
</dbReference>
<evidence type="ECO:0000256" key="1">
    <source>
        <dbReference type="ARBA" id="ARBA00023172"/>
    </source>
</evidence>
<accession>A0A917AA83</accession>
<dbReference type="EMBL" id="BMJN01000052">
    <property type="protein sequence ID" value="GGE37838.1"/>
    <property type="molecule type" value="Genomic_DNA"/>
</dbReference>
<keyword evidence="3" id="KW-1185">Reference proteome</keyword>
<dbReference type="AlphaFoldDB" id="A0A917AA83"/>
<organism evidence="2 3">
    <name type="scientific">Streptococcus himalayensis</name>
    <dbReference type="NCBI Taxonomy" id="1888195"/>
    <lineage>
        <taxon>Bacteria</taxon>
        <taxon>Bacillati</taxon>
        <taxon>Bacillota</taxon>
        <taxon>Bacilli</taxon>
        <taxon>Lactobacillales</taxon>
        <taxon>Streptococcaceae</taxon>
        <taxon>Streptococcus</taxon>
    </lineage>
</organism>
<dbReference type="GO" id="GO:0003677">
    <property type="term" value="F:DNA binding"/>
    <property type="evidence" value="ECO:0007669"/>
    <property type="project" value="InterPro"/>
</dbReference>